<name>A0A382X954_9ZZZZ</name>
<proteinExistence type="predicted"/>
<evidence type="ECO:0000313" key="1">
    <source>
        <dbReference type="EMBL" id="SVD67399.1"/>
    </source>
</evidence>
<accession>A0A382X954</accession>
<gene>
    <name evidence="1" type="ORF">METZ01_LOCUS420253</name>
</gene>
<feature type="non-terminal residue" evidence="1">
    <location>
        <position position="1"/>
    </location>
</feature>
<dbReference type="EMBL" id="UINC01165800">
    <property type="protein sequence ID" value="SVD67399.1"/>
    <property type="molecule type" value="Genomic_DNA"/>
</dbReference>
<protein>
    <submittedName>
        <fullName evidence="1">Uncharacterized protein</fullName>
    </submittedName>
</protein>
<reference evidence="1" key="1">
    <citation type="submission" date="2018-05" db="EMBL/GenBank/DDBJ databases">
        <authorList>
            <person name="Lanie J.A."/>
            <person name="Ng W.-L."/>
            <person name="Kazmierczak K.M."/>
            <person name="Andrzejewski T.M."/>
            <person name="Davidsen T.M."/>
            <person name="Wayne K.J."/>
            <person name="Tettelin H."/>
            <person name="Glass J.I."/>
            <person name="Rusch D."/>
            <person name="Podicherti R."/>
            <person name="Tsui H.-C.T."/>
            <person name="Winkler M.E."/>
        </authorList>
    </citation>
    <scope>NUCLEOTIDE SEQUENCE</scope>
</reference>
<sequence>FDELSAILCTLFFPIKKYLLTEDK</sequence>
<dbReference type="AlphaFoldDB" id="A0A382X954"/>
<organism evidence="1">
    <name type="scientific">marine metagenome</name>
    <dbReference type="NCBI Taxonomy" id="408172"/>
    <lineage>
        <taxon>unclassified sequences</taxon>
        <taxon>metagenomes</taxon>
        <taxon>ecological metagenomes</taxon>
    </lineage>
</organism>